<reference evidence="1 2" key="1">
    <citation type="submission" date="2019-02" db="EMBL/GenBank/DDBJ databases">
        <title>Genome sequencing of Clostridium botulinum clinical isolates.</title>
        <authorList>
            <person name="Brunt J."/>
            <person name="Van Vliet A.H.M."/>
            <person name="Stringer S.C."/>
            <person name="Grant K.A."/>
            <person name="Carter A.C."/>
            <person name="Peck M.W."/>
        </authorList>
    </citation>
    <scope>NUCLEOTIDE SEQUENCE [LARGE SCALE GENOMIC DNA]</scope>
    <source>
        <strain evidence="1 2">H113700579</strain>
    </source>
</reference>
<dbReference type="Pfam" id="PF14433">
    <property type="entry name" value="SUKH-3"/>
    <property type="match status" value="1"/>
</dbReference>
<gene>
    <name evidence="1" type="ORF">EXM65_08055</name>
</gene>
<comment type="caution">
    <text evidence="1">The sequence shown here is derived from an EMBL/GenBank/DDBJ whole genome shotgun (WGS) entry which is preliminary data.</text>
</comment>
<evidence type="ECO:0000313" key="2">
    <source>
        <dbReference type="Proteomes" id="UP000472355"/>
    </source>
</evidence>
<name>A0A6M0SMM0_CLOBO</name>
<dbReference type="EMBL" id="SGKU01000018">
    <property type="protein sequence ID" value="NFA42532.1"/>
    <property type="molecule type" value="Genomic_DNA"/>
</dbReference>
<evidence type="ECO:0008006" key="3">
    <source>
        <dbReference type="Google" id="ProtNLM"/>
    </source>
</evidence>
<organism evidence="1 2">
    <name type="scientific">Clostridium botulinum</name>
    <dbReference type="NCBI Taxonomy" id="1491"/>
    <lineage>
        <taxon>Bacteria</taxon>
        <taxon>Bacillati</taxon>
        <taxon>Bacillota</taxon>
        <taxon>Clostridia</taxon>
        <taxon>Eubacteriales</taxon>
        <taxon>Clostridiaceae</taxon>
        <taxon>Clostridium</taxon>
    </lineage>
</organism>
<sequence>MKNSRILMEKQAIKILEKAGWYENRKNDISQFTKSCKENNINLFKSAKEFLEEFSDLKRGVSFYVMDDKKNILSKKSFSFLFFTKRLCTDKNFREIVYPISDKENEWAELISRCTDEDYICVGDSGIYYQAKIFIGISGKLYCLHDYDDDVLIFNNFLEFMVYELHDIVIDLNNLHAPKW</sequence>
<dbReference type="Proteomes" id="UP000472355">
    <property type="component" value="Unassembled WGS sequence"/>
</dbReference>
<dbReference type="AlphaFoldDB" id="A0A6M0SMM0"/>
<protein>
    <recommendedName>
        <fullName evidence="3">SUKH-3 immunity family protein</fullName>
    </recommendedName>
</protein>
<evidence type="ECO:0000313" key="1">
    <source>
        <dbReference type="EMBL" id="NFA42532.1"/>
    </source>
</evidence>
<proteinExistence type="predicted"/>
<accession>A0A6M0SMM0</accession>
<dbReference type="InterPro" id="IPR025850">
    <property type="entry name" value="SUKH-3"/>
</dbReference>